<dbReference type="Proteomes" id="UP000040910">
    <property type="component" value="Unassembled WGS sequence"/>
</dbReference>
<accession>A0AA86X7N5</accession>
<evidence type="ECO:0000313" key="1">
    <source>
        <dbReference type="EMBL" id="CIV20129.1"/>
    </source>
</evidence>
<organism evidence="1 2">
    <name type="scientific">Streptococcus pneumoniae</name>
    <dbReference type="NCBI Taxonomy" id="1313"/>
    <lineage>
        <taxon>Bacteria</taxon>
        <taxon>Bacillati</taxon>
        <taxon>Bacillota</taxon>
        <taxon>Bacilli</taxon>
        <taxon>Lactobacillales</taxon>
        <taxon>Streptococcaceae</taxon>
        <taxon>Streptococcus</taxon>
    </lineage>
</organism>
<protein>
    <submittedName>
        <fullName evidence="1">Gp35</fullName>
    </submittedName>
</protein>
<reference evidence="1 2" key="1">
    <citation type="submission" date="2015-03" db="EMBL/GenBank/DDBJ databases">
        <authorList>
            <consortium name="Pathogen Informatics"/>
            <person name="Murphy D."/>
        </authorList>
    </citation>
    <scope>NUCLEOTIDE SEQUENCE [LARGE SCALE GENOMIC DNA]</scope>
    <source>
        <strain evidence="2">type strain: N</strain>
    </source>
</reference>
<dbReference type="AlphaFoldDB" id="A0AA86X7N5"/>
<gene>
    <name evidence="1" type="ORF">ERS019316_00878</name>
</gene>
<dbReference type="EMBL" id="CKLF01000009">
    <property type="protein sequence ID" value="CIV20129.1"/>
    <property type="molecule type" value="Genomic_DNA"/>
</dbReference>
<evidence type="ECO:0000313" key="2">
    <source>
        <dbReference type="Proteomes" id="UP000040910"/>
    </source>
</evidence>
<proteinExistence type="predicted"/>
<name>A0AA86X7N5_STREE</name>
<comment type="caution">
    <text evidence="1">The sequence shown here is derived from an EMBL/GenBank/DDBJ whole genome shotgun (WGS) entry which is preliminary data.</text>
</comment>
<sequence>MVEDIVPSLLKKIKSEFEGARLDSEVLKDLLSKLHHSKASYLDANQYAIEIGEILSKALGASLTNETLPDGKMYYNIAQRVLTDVLGRNYELVSDYAEQVQKNLNSEAKIGLTAQVPELNQDRIDGLVNRLASEENFDDVKWLLDDPIVNFSQSIVDDSIRKNAEFHHKVGLSPKIVRRVVGHPCKWCKSLEGSYNYPEVPKDIYRRHGNCRCTVDYHPGNGKKQNVHTKKWTDEKQKLVRKRSRIGIESVDEREQKRYNRVMKSSGAVYGAWNDRNDPYNKERDRHAQEFYESVRNRNKQHEIVKVSKNSRLSQSDVEKIYNHIFINEYDLEDGRKRFDPSYDMAESWRRLSEIGGKNIQPHDLVMLNHELMEHDLMAKGMKYDEAHELTNKTYNYQKAWIAWMKEKGDL</sequence>